<sequence>MDARICAAAFALALGLAHSAAARDKWDADRWENLSIISGEDRLIAVRLDKDTVLRNPSGADVWIQHLLIDAGEKVSEIALFRQRIDCNRRMYAMLQQVVGGRSVPVAEAHAQMKSLAPGSLAEDVVSAACNFLQRTAAK</sequence>
<accession>A0A7W4YUM4</accession>
<feature type="chain" id="PRO_5031355712" evidence="1">
    <location>
        <begin position="23"/>
        <end position="139"/>
    </location>
</feature>
<dbReference type="AlphaFoldDB" id="A0A7W4YUM4"/>
<dbReference type="RefSeq" id="WP_183300714.1">
    <property type="nucleotide sequence ID" value="NZ_JACHWF010000009.1"/>
</dbReference>
<feature type="signal peptide" evidence="1">
    <location>
        <begin position="1"/>
        <end position="22"/>
    </location>
</feature>
<dbReference type="EMBL" id="JACHWF010000009">
    <property type="protein sequence ID" value="MBB3010677.1"/>
    <property type="molecule type" value="Genomic_DNA"/>
</dbReference>
<reference evidence="2 3" key="1">
    <citation type="submission" date="2020-08" db="EMBL/GenBank/DDBJ databases">
        <title>Genomic Encyclopedia of Type Strains, Phase IV (KMG-V): Genome sequencing to study the core and pangenomes of soil and plant-associated prokaryotes.</title>
        <authorList>
            <person name="Whitman W."/>
        </authorList>
    </citation>
    <scope>NUCLEOTIDE SEQUENCE [LARGE SCALE GENOMIC DNA]</scope>
    <source>
        <strain evidence="2 3">SLV-2362</strain>
    </source>
</reference>
<gene>
    <name evidence="2" type="ORF">FHX61_005358</name>
</gene>
<proteinExistence type="predicted"/>
<protein>
    <submittedName>
        <fullName evidence="2">Uncharacterized protein</fullName>
    </submittedName>
</protein>
<evidence type="ECO:0000313" key="2">
    <source>
        <dbReference type="EMBL" id="MBB3010677.1"/>
    </source>
</evidence>
<keyword evidence="1" id="KW-0732">Signal</keyword>
<evidence type="ECO:0000313" key="3">
    <source>
        <dbReference type="Proteomes" id="UP000578036"/>
    </source>
</evidence>
<evidence type="ECO:0000256" key="1">
    <source>
        <dbReference type="SAM" id="SignalP"/>
    </source>
</evidence>
<comment type="caution">
    <text evidence="2">The sequence shown here is derived from an EMBL/GenBank/DDBJ whole genome shotgun (WGS) entry which is preliminary data.</text>
</comment>
<keyword evidence="3" id="KW-1185">Reference proteome</keyword>
<organism evidence="2 3">
    <name type="scientific">Cupriavidus alkaliphilus</name>
    <dbReference type="NCBI Taxonomy" id="942866"/>
    <lineage>
        <taxon>Bacteria</taxon>
        <taxon>Pseudomonadati</taxon>
        <taxon>Pseudomonadota</taxon>
        <taxon>Betaproteobacteria</taxon>
        <taxon>Burkholderiales</taxon>
        <taxon>Burkholderiaceae</taxon>
        <taxon>Cupriavidus</taxon>
    </lineage>
</organism>
<dbReference type="Proteomes" id="UP000578036">
    <property type="component" value="Unassembled WGS sequence"/>
</dbReference>
<name>A0A7W4YUM4_9BURK</name>